<reference evidence="8" key="1">
    <citation type="journal article" date="2021" name="Cell">
        <title>Tracing the genetic footprints of vertebrate landing in non-teleost ray-finned fishes.</title>
        <authorList>
            <person name="Bi X."/>
            <person name="Wang K."/>
            <person name="Yang L."/>
            <person name="Pan H."/>
            <person name="Jiang H."/>
            <person name="Wei Q."/>
            <person name="Fang M."/>
            <person name="Yu H."/>
            <person name="Zhu C."/>
            <person name="Cai Y."/>
            <person name="He Y."/>
            <person name="Gan X."/>
            <person name="Zeng H."/>
            <person name="Yu D."/>
            <person name="Zhu Y."/>
            <person name="Jiang H."/>
            <person name="Qiu Q."/>
            <person name="Yang H."/>
            <person name="Zhang Y.E."/>
            <person name="Wang W."/>
            <person name="Zhu M."/>
            <person name="He S."/>
            <person name="Zhang G."/>
        </authorList>
    </citation>
    <scope>NUCLEOTIDE SEQUENCE</scope>
    <source>
        <strain evidence="8">Pddl_001</strain>
    </source>
</reference>
<proteinExistence type="predicted"/>
<dbReference type="InterPro" id="IPR032675">
    <property type="entry name" value="LRR_dom_sf"/>
</dbReference>
<evidence type="ECO:0000313" key="9">
    <source>
        <dbReference type="Proteomes" id="UP001166093"/>
    </source>
</evidence>
<dbReference type="InterPro" id="IPR000483">
    <property type="entry name" value="Cys-rich_flank_reg_C"/>
</dbReference>
<organism evidence="8 9">
    <name type="scientific">Polyodon spathula</name>
    <name type="common">North American paddlefish</name>
    <name type="synonym">Squalus spathula</name>
    <dbReference type="NCBI Taxonomy" id="7913"/>
    <lineage>
        <taxon>Eukaryota</taxon>
        <taxon>Metazoa</taxon>
        <taxon>Chordata</taxon>
        <taxon>Craniata</taxon>
        <taxon>Vertebrata</taxon>
        <taxon>Euteleostomi</taxon>
        <taxon>Actinopterygii</taxon>
        <taxon>Chondrostei</taxon>
        <taxon>Acipenseriformes</taxon>
        <taxon>Polyodontidae</taxon>
        <taxon>Polyodon</taxon>
    </lineage>
</organism>
<dbReference type="Pfam" id="PF01462">
    <property type="entry name" value="LRRNT"/>
    <property type="match status" value="2"/>
</dbReference>
<dbReference type="Proteomes" id="UP001166093">
    <property type="component" value="Unassembled WGS sequence"/>
</dbReference>
<feature type="domain" description="LRRCT" evidence="7">
    <location>
        <begin position="213"/>
        <end position="262"/>
    </location>
</feature>
<name>A0ABS2XB81_POLSP</name>
<evidence type="ECO:0000313" key="8">
    <source>
        <dbReference type="EMBL" id="MBN3271296.1"/>
    </source>
</evidence>
<dbReference type="SMART" id="SM00082">
    <property type="entry name" value="LRRCT"/>
    <property type="match status" value="1"/>
</dbReference>
<keyword evidence="9" id="KW-1185">Reference proteome</keyword>
<dbReference type="Gene3D" id="3.80.10.10">
    <property type="entry name" value="Ribonuclease Inhibitor"/>
    <property type="match status" value="3"/>
</dbReference>
<keyword evidence="1" id="KW-0433">Leucine-rich repeat</keyword>
<feature type="non-terminal residue" evidence="8">
    <location>
        <position position="1"/>
    </location>
</feature>
<protein>
    <submittedName>
        <fullName evidence="8">SLIT3 protein</fullName>
    </submittedName>
</protein>
<dbReference type="InterPro" id="IPR001611">
    <property type="entry name" value="Leu-rich_rpt"/>
</dbReference>
<keyword evidence="3" id="KW-0677">Repeat</keyword>
<sequence length="311" mass="35098">MLLPRVQERWAPCLRRTLLLCGLLFSIVVDGCPTKCSCSGPNVDCHGQGFKSVPRGIPRNAERLDLDQNNITRITKVDFAGVKNLRVLHLEDNQISVIERGAFQDLKQLERLRLNRNKLQVLPELLFQTTPKLGRLDLSENQIQAVPRKAFRGITNVKNLQLDSNRISCIEDGAFRALRDLEILTLNSNNITLIPLSSFHHMPKLRTLRLHSNSLHCDCHLSWLSDWLRQRRGIAQFTQCMAPAHMRGLNVVDVQKKDFICTGPQSKEPHTCSAQATSCPPSCTCNNNIVDCRGKRLTEIPANLPEGIVEM</sequence>
<dbReference type="InterPro" id="IPR000372">
    <property type="entry name" value="LRRNT"/>
</dbReference>
<dbReference type="InterPro" id="IPR003591">
    <property type="entry name" value="Leu-rich_rpt_typical-subtyp"/>
</dbReference>
<comment type="caution">
    <text evidence="8">The sequence shown here is derived from an EMBL/GenBank/DDBJ whole genome shotgun (WGS) entry which is preliminary data.</text>
</comment>
<gene>
    <name evidence="8" type="primary">Slit3</name>
    <name evidence="8" type="ORF">GTO93_0022342</name>
</gene>
<dbReference type="EMBL" id="JAAWVQ010009579">
    <property type="protein sequence ID" value="MBN3271296.1"/>
    <property type="molecule type" value="Genomic_DNA"/>
</dbReference>
<accession>A0ABS2XB81</accession>
<feature type="signal peptide" evidence="5">
    <location>
        <begin position="1"/>
        <end position="31"/>
    </location>
</feature>
<dbReference type="SUPFAM" id="SSF52058">
    <property type="entry name" value="L domain-like"/>
    <property type="match status" value="1"/>
</dbReference>
<feature type="non-terminal residue" evidence="8">
    <location>
        <position position="311"/>
    </location>
</feature>
<evidence type="ECO:0000256" key="5">
    <source>
        <dbReference type="SAM" id="SignalP"/>
    </source>
</evidence>
<dbReference type="InterPro" id="IPR050541">
    <property type="entry name" value="LRR_TM_domain-containing"/>
</dbReference>
<feature type="domain" description="LRRNT" evidence="6">
    <location>
        <begin position="278"/>
        <end position="310"/>
    </location>
</feature>
<dbReference type="SMART" id="SM00013">
    <property type="entry name" value="LRRNT"/>
    <property type="match status" value="2"/>
</dbReference>
<dbReference type="Pfam" id="PF13855">
    <property type="entry name" value="LRR_8"/>
    <property type="match status" value="2"/>
</dbReference>
<evidence type="ECO:0000256" key="2">
    <source>
        <dbReference type="ARBA" id="ARBA00022729"/>
    </source>
</evidence>
<feature type="chain" id="PRO_5045993007" evidence="5">
    <location>
        <begin position="32"/>
        <end position="311"/>
    </location>
</feature>
<evidence type="ECO:0000259" key="6">
    <source>
        <dbReference type="SMART" id="SM00013"/>
    </source>
</evidence>
<evidence type="ECO:0000256" key="3">
    <source>
        <dbReference type="ARBA" id="ARBA00022737"/>
    </source>
</evidence>
<dbReference type="PANTHER" id="PTHR24369">
    <property type="entry name" value="ANTIGEN BSP, PUTATIVE-RELATED"/>
    <property type="match status" value="1"/>
</dbReference>
<evidence type="ECO:0000259" key="7">
    <source>
        <dbReference type="SMART" id="SM00082"/>
    </source>
</evidence>
<keyword evidence="4" id="KW-0325">Glycoprotein</keyword>
<dbReference type="PROSITE" id="PS51450">
    <property type="entry name" value="LRR"/>
    <property type="match status" value="2"/>
</dbReference>
<evidence type="ECO:0000256" key="4">
    <source>
        <dbReference type="ARBA" id="ARBA00023180"/>
    </source>
</evidence>
<dbReference type="PANTHER" id="PTHR24369:SF196">
    <property type="entry name" value="RETICULON 4 RECEPTOR LIKE 1"/>
    <property type="match status" value="1"/>
</dbReference>
<evidence type="ECO:0000256" key="1">
    <source>
        <dbReference type="ARBA" id="ARBA00022614"/>
    </source>
</evidence>
<keyword evidence="2 5" id="KW-0732">Signal</keyword>
<dbReference type="Pfam" id="PF01463">
    <property type="entry name" value="LRRCT"/>
    <property type="match status" value="1"/>
</dbReference>
<dbReference type="SMART" id="SM00369">
    <property type="entry name" value="LRR_TYP"/>
    <property type="match status" value="7"/>
</dbReference>
<feature type="domain" description="LRRNT" evidence="6">
    <location>
        <begin position="31"/>
        <end position="63"/>
    </location>
</feature>